<dbReference type="EMBL" id="CM045769">
    <property type="protein sequence ID" value="KAI7995831.1"/>
    <property type="molecule type" value="Genomic_DNA"/>
</dbReference>
<accession>A0ACC0G401</accession>
<proteinExistence type="predicted"/>
<evidence type="ECO:0000313" key="2">
    <source>
        <dbReference type="Proteomes" id="UP001060215"/>
    </source>
</evidence>
<protein>
    <submittedName>
        <fullName evidence="1">Uncharacterized protein</fullName>
    </submittedName>
</protein>
<gene>
    <name evidence="1" type="ORF">LOK49_LG11G01417</name>
</gene>
<keyword evidence="2" id="KW-1185">Reference proteome</keyword>
<name>A0ACC0G401_9ERIC</name>
<comment type="caution">
    <text evidence="1">The sequence shown here is derived from an EMBL/GenBank/DDBJ whole genome shotgun (WGS) entry which is preliminary data.</text>
</comment>
<evidence type="ECO:0000313" key="1">
    <source>
        <dbReference type="EMBL" id="KAI7995831.1"/>
    </source>
</evidence>
<dbReference type="Proteomes" id="UP001060215">
    <property type="component" value="Chromosome 12"/>
</dbReference>
<sequence>MDDVLGNLRYALQLQETWQNSNDQFSTVESPEAVPSLDGTAIVELARRGDIDEMSLGSIGDSDFFSSNLARCLTTGLLITFRHVKKFGCPMRTKFQTVILQTCGVIKYLRTVCEHARDVIQNAWSRKILNELYQVFLDALRKIQFLMCTKFNDDNDCQKYLFAKNIVKLMRHSPFGYNRLKFSIGCATDEIIHGLRKGFQ</sequence>
<organism evidence="1 2">
    <name type="scientific">Camellia lanceoleosa</name>
    <dbReference type="NCBI Taxonomy" id="1840588"/>
    <lineage>
        <taxon>Eukaryota</taxon>
        <taxon>Viridiplantae</taxon>
        <taxon>Streptophyta</taxon>
        <taxon>Embryophyta</taxon>
        <taxon>Tracheophyta</taxon>
        <taxon>Spermatophyta</taxon>
        <taxon>Magnoliopsida</taxon>
        <taxon>eudicotyledons</taxon>
        <taxon>Gunneridae</taxon>
        <taxon>Pentapetalae</taxon>
        <taxon>asterids</taxon>
        <taxon>Ericales</taxon>
        <taxon>Theaceae</taxon>
        <taxon>Camellia</taxon>
    </lineage>
</organism>
<reference evidence="1 2" key="1">
    <citation type="journal article" date="2022" name="Plant J.">
        <title>Chromosome-level genome of Camellia lanceoleosa provides a valuable resource for understanding genome evolution and self-incompatibility.</title>
        <authorList>
            <person name="Gong W."/>
            <person name="Xiao S."/>
            <person name="Wang L."/>
            <person name="Liao Z."/>
            <person name="Chang Y."/>
            <person name="Mo W."/>
            <person name="Hu G."/>
            <person name="Li W."/>
            <person name="Zhao G."/>
            <person name="Zhu H."/>
            <person name="Hu X."/>
            <person name="Ji K."/>
            <person name="Xiang X."/>
            <person name="Song Q."/>
            <person name="Yuan D."/>
            <person name="Jin S."/>
            <person name="Zhang L."/>
        </authorList>
    </citation>
    <scope>NUCLEOTIDE SEQUENCE [LARGE SCALE GENOMIC DNA]</scope>
    <source>
        <strain evidence="1">SQ_2022a</strain>
    </source>
</reference>